<gene>
    <name evidence="3" type="ORF">ACFOW6_07645</name>
</gene>
<keyword evidence="1" id="KW-0812">Transmembrane</keyword>
<evidence type="ECO:0000259" key="2">
    <source>
        <dbReference type="Pfam" id="PF02517"/>
    </source>
</evidence>
<feature type="transmembrane region" description="Helical" evidence="1">
    <location>
        <begin position="12"/>
        <end position="36"/>
    </location>
</feature>
<sequence>MSQKVSLELYRVKLTDVLLLLIVILASVRFLMPWLMSVFFQGFRALPESNGPQLQLVLVAFLLQSVIILTALLLVVVMRRGLSLQSLGLVRTEQKWVLRGILLAIAAIPAVAVVNIVVSSLRGAPLENPQIDLLNPGSLSAGPVLLTLFAAGLVAPVVEEVVFRGFFYGWLKTRFGLPLSMAVSAGLFSLLHGIAILIPALFVVGLMLSWVYEKSGSLWPAIVMHSAFNTIMLGLLYTALFGASA</sequence>
<evidence type="ECO:0000256" key="1">
    <source>
        <dbReference type="SAM" id="Phobius"/>
    </source>
</evidence>
<feature type="transmembrane region" description="Helical" evidence="1">
    <location>
        <begin position="96"/>
        <end position="118"/>
    </location>
</feature>
<feature type="transmembrane region" description="Helical" evidence="1">
    <location>
        <begin position="56"/>
        <end position="76"/>
    </location>
</feature>
<keyword evidence="4" id="KW-1185">Reference proteome</keyword>
<organism evidence="3 4">
    <name type="scientific">Fodinicurvata halophila</name>
    <dbReference type="NCBI Taxonomy" id="1419723"/>
    <lineage>
        <taxon>Bacteria</taxon>
        <taxon>Pseudomonadati</taxon>
        <taxon>Pseudomonadota</taxon>
        <taxon>Alphaproteobacteria</taxon>
        <taxon>Rhodospirillales</taxon>
        <taxon>Rhodovibrionaceae</taxon>
        <taxon>Fodinicurvata</taxon>
    </lineage>
</organism>
<protein>
    <submittedName>
        <fullName evidence="3">CPBP family intramembrane glutamic endopeptidase</fullName>
        <ecNumber evidence="3">3.4.-.-</ecNumber>
    </submittedName>
</protein>
<accession>A0ABV8UJF6</accession>
<dbReference type="Pfam" id="PF02517">
    <property type="entry name" value="Rce1-like"/>
    <property type="match status" value="1"/>
</dbReference>
<dbReference type="PANTHER" id="PTHR36435">
    <property type="entry name" value="SLR1288 PROTEIN"/>
    <property type="match status" value="1"/>
</dbReference>
<feature type="transmembrane region" description="Helical" evidence="1">
    <location>
        <begin position="179"/>
        <end position="212"/>
    </location>
</feature>
<dbReference type="Proteomes" id="UP001595799">
    <property type="component" value="Unassembled WGS sequence"/>
</dbReference>
<proteinExistence type="predicted"/>
<dbReference type="PANTHER" id="PTHR36435:SF1">
    <property type="entry name" value="CAAX AMINO TERMINAL PROTEASE FAMILY PROTEIN"/>
    <property type="match status" value="1"/>
</dbReference>
<keyword evidence="1" id="KW-0472">Membrane</keyword>
<dbReference type="EMBL" id="JBHSCW010000003">
    <property type="protein sequence ID" value="MFC4351412.1"/>
    <property type="molecule type" value="Genomic_DNA"/>
</dbReference>
<dbReference type="EC" id="3.4.-.-" evidence="3"/>
<name>A0ABV8UJF6_9PROT</name>
<keyword evidence="1" id="KW-1133">Transmembrane helix</keyword>
<comment type="caution">
    <text evidence="3">The sequence shown here is derived from an EMBL/GenBank/DDBJ whole genome shotgun (WGS) entry which is preliminary data.</text>
</comment>
<dbReference type="RefSeq" id="WP_382421743.1">
    <property type="nucleotide sequence ID" value="NZ_JBHSCW010000003.1"/>
</dbReference>
<keyword evidence="3" id="KW-0378">Hydrolase</keyword>
<feature type="transmembrane region" description="Helical" evidence="1">
    <location>
        <begin position="218"/>
        <end position="240"/>
    </location>
</feature>
<dbReference type="InterPro" id="IPR052710">
    <property type="entry name" value="CAAX_protease"/>
</dbReference>
<evidence type="ECO:0000313" key="3">
    <source>
        <dbReference type="EMBL" id="MFC4351412.1"/>
    </source>
</evidence>
<feature type="domain" description="CAAX prenyl protease 2/Lysostaphin resistance protein A-like" evidence="2">
    <location>
        <begin position="144"/>
        <end position="231"/>
    </location>
</feature>
<feature type="transmembrane region" description="Helical" evidence="1">
    <location>
        <begin position="138"/>
        <end position="158"/>
    </location>
</feature>
<dbReference type="InterPro" id="IPR003675">
    <property type="entry name" value="Rce1/LyrA-like_dom"/>
</dbReference>
<evidence type="ECO:0000313" key="4">
    <source>
        <dbReference type="Proteomes" id="UP001595799"/>
    </source>
</evidence>
<reference evidence="4" key="1">
    <citation type="journal article" date="2019" name="Int. J. Syst. Evol. Microbiol.">
        <title>The Global Catalogue of Microorganisms (GCM) 10K type strain sequencing project: providing services to taxonomists for standard genome sequencing and annotation.</title>
        <authorList>
            <consortium name="The Broad Institute Genomics Platform"/>
            <consortium name="The Broad Institute Genome Sequencing Center for Infectious Disease"/>
            <person name="Wu L."/>
            <person name="Ma J."/>
        </authorList>
    </citation>
    <scope>NUCLEOTIDE SEQUENCE [LARGE SCALE GENOMIC DNA]</scope>
    <source>
        <strain evidence="4">CECT 8472</strain>
    </source>
</reference>
<dbReference type="GO" id="GO:0016787">
    <property type="term" value="F:hydrolase activity"/>
    <property type="evidence" value="ECO:0007669"/>
    <property type="project" value="UniProtKB-KW"/>
</dbReference>